<evidence type="ECO:0000256" key="6">
    <source>
        <dbReference type="ARBA" id="ARBA00023136"/>
    </source>
</evidence>
<organism evidence="10 11">
    <name type="scientific">Niabella yanshanensis</name>
    <dbReference type="NCBI Taxonomy" id="577386"/>
    <lineage>
        <taxon>Bacteria</taxon>
        <taxon>Pseudomonadati</taxon>
        <taxon>Bacteroidota</taxon>
        <taxon>Chitinophagia</taxon>
        <taxon>Chitinophagales</taxon>
        <taxon>Chitinophagaceae</taxon>
        <taxon>Niabella</taxon>
    </lineage>
</organism>
<comment type="similarity">
    <text evidence="2">Belongs to the outer membrane factor (OMF) (TC 1.B.17) family.</text>
</comment>
<evidence type="ECO:0000313" key="11">
    <source>
        <dbReference type="Proteomes" id="UP001325680"/>
    </source>
</evidence>
<keyword evidence="5" id="KW-0812">Transmembrane</keyword>
<evidence type="ECO:0000256" key="7">
    <source>
        <dbReference type="ARBA" id="ARBA00023237"/>
    </source>
</evidence>
<keyword evidence="6" id="KW-0472">Membrane</keyword>
<evidence type="ECO:0000256" key="2">
    <source>
        <dbReference type="ARBA" id="ARBA00007613"/>
    </source>
</evidence>
<dbReference type="EMBL" id="CP139960">
    <property type="protein sequence ID" value="WQD39290.1"/>
    <property type="molecule type" value="Genomic_DNA"/>
</dbReference>
<keyword evidence="7" id="KW-0998">Cell outer membrane</keyword>
<accession>A0ABZ0W7P1</accession>
<evidence type="ECO:0000256" key="1">
    <source>
        <dbReference type="ARBA" id="ARBA00004442"/>
    </source>
</evidence>
<comment type="subcellular location">
    <subcellularLocation>
        <location evidence="1">Cell outer membrane</location>
    </subcellularLocation>
</comment>
<keyword evidence="9" id="KW-0732">Signal</keyword>
<feature type="signal peptide" evidence="9">
    <location>
        <begin position="1"/>
        <end position="19"/>
    </location>
</feature>
<proteinExistence type="inferred from homology"/>
<feature type="coiled-coil region" evidence="8">
    <location>
        <begin position="186"/>
        <end position="220"/>
    </location>
</feature>
<keyword evidence="4" id="KW-1134">Transmembrane beta strand</keyword>
<protein>
    <submittedName>
        <fullName evidence="10">TolC family protein</fullName>
    </submittedName>
</protein>
<dbReference type="Pfam" id="PF02321">
    <property type="entry name" value="OEP"/>
    <property type="match status" value="2"/>
</dbReference>
<keyword evidence="8" id="KW-0175">Coiled coil</keyword>
<feature type="chain" id="PRO_5047274639" evidence="9">
    <location>
        <begin position="20"/>
        <end position="445"/>
    </location>
</feature>
<evidence type="ECO:0000313" key="10">
    <source>
        <dbReference type="EMBL" id="WQD39290.1"/>
    </source>
</evidence>
<gene>
    <name evidence="10" type="ORF">U0035_03880</name>
</gene>
<keyword evidence="11" id="KW-1185">Reference proteome</keyword>
<dbReference type="InterPro" id="IPR051906">
    <property type="entry name" value="TolC-like"/>
</dbReference>
<dbReference type="Gene3D" id="1.20.1600.10">
    <property type="entry name" value="Outer membrane efflux proteins (OEP)"/>
    <property type="match status" value="1"/>
</dbReference>
<sequence>MNRTAKALLFFSMALLSYADMNAQDARSLTLREALELGIANSKNLKIDDAKIVEATAAIDEAKNCQLPDLKLSGSYLRLTNANISLKTGQQSSGGEGEAQGASAAPKVNQAMYGMANFSLPLFAGGRIKYGIESAKYLLEAAKLNAGSDKNVIAYNISQAYVNLFKASQVVGVLKENLTTSQKRDADFLNKENNGIIARNDRLKAQLQTSDIELQLLEAENNYNIANVNMNLLLGLPEQTVLQVDASFVNQQVDIKTFTDYQQEALQHRKDMQALGFQQRAAELATKSAKAENLPTLALTGGYVAANIPSFLTVTNAVNAGVGIQYNLANLWKSNAVLKQSRARETQLTASKELLMDDIKLEINRDYQNAFVAKKKIEVYEKSERQAEENYRITKNKFDNSLVTITELLDANVALLSTKINVLNAKADAALAYRKLLETTGVLYQ</sequence>
<evidence type="ECO:0000256" key="3">
    <source>
        <dbReference type="ARBA" id="ARBA00022448"/>
    </source>
</evidence>
<evidence type="ECO:0000256" key="5">
    <source>
        <dbReference type="ARBA" id="ARBA00022692"/>
    </source>
</evidence>
<evidence type="ECO:0000256" key="9">
    <source>
        <dbReference type="SAM" id="SignalP"/>
    </source>
</evidence>
<dbReference type="PANTHER" id="PTHR30026:SF20">
    <property type="entry name" value="OUTER MEMBRANE PROTEIN TOLC"/>
    <property type="match status" value="1"/>
</dbReference>
<dbReference type="PANTHER" id="PTHR30026">
    <property type="entry name" value="OUTER MEMBRANE PROTEIN TOLC"/>
    <property type="match status" value="1"/>
</dbReference>
<evidence type="ECO:0000256" key="8">
    <source>
        <dbReference type="SAM" id="Coils"/>
    </source>
</evidence>
<name>A0ABZ0W7P1_9BACT</name>
<dbReference type="SUPFAM" id="SSF56954">
    <property type="entry name" value="Outer membrane efflux proteins (OEP)"/>
    <property type="match status" value="1"/>
</dbReference>
<keyword evidence="3" id="KW-0813">Transport</keyword>
<dbReference type="InterPro" id="IPR003423">
    <property type="entry name" value="OMP_efflux"/>
</dbReference>
<dbReference type="Proteomes" id="UP001325680">
    <property type="component" value="Chromosome"/>
</dbReference>
<dbReference type="RefSeq" id="WP_114792825.1">
    <property type="nucleotide sequence ID" value="NZ_CP139960.1"/>
</dbReference>
<reference evidence="10 11" key="1">
    <citation type="submission" date="2023-12" db="EMBL/GenBank/DDBJ databases">
        <title>Genome sequencing and assembly of bacterial species from a model synthetic community.</title>
        <authorList>
            <person name="Hogle S.L."/>
        </authorList>
    </citation>
    <scope>NUCLEOTIDE SEQUENCE [LARGE SCALE GENOMIC DNA]</scope>
    <source>
        <strain evidence="10 11">HAMBI_3031</strain>
    </source>
</reference>
<evidence type="ECO:0000256" key="4">
    <source>
        <dbReference type="ARBA" id="ARBA00022452"/>
    </source>
</evidence>